<evidence type="ECO:0000256" key="1">
    <source>
        <dbReference type="SAM" id="MobiDB-lite"/>
    </source>
</evidence>
<reference evidence="2 3" key="1">
    <citation type="submission" date="2016-05" db="EMBL/GenBank/DDBJ databases">
        <title>A degradative enzymes factory behind the ericoid mycorrhizal symbiosis.</title>
        <authorList>
            <consortium name="DOE Joint Genome Institute"/>
            <person name="Martino E."/>
            <person name="Morin E."/>
            <person name="Grelet G."/>
            <person name="Kuo A."/>
            <person name="Kohler A."/>
            <person name="Daghino S."/>
            <person name="Barry K."/>
            <person name="Choi C."/>
            <person name="Cichocki N."/>
            <person name="Clum A."/>
            <person name="Copeland A."/>
            <person name="Hainaut M."/>
            <person name="Haridas S."/>
            <person name="Labutti K."/>
            <person name="Lindquist E."/>
            <person name="Lipzen A."/>
            <person name="Khouja H.-R."/>
            <person name="Murat C."/>
            <person name="Ohm R."/>
            <person name="Olson A."/>
            <person name="Spatafora J."/>
            <person name="Veneault-Fourrey C."/>
            <person name="Henrissat B."/>
            <person name="Grigoriev I."/>
            <person name="Martin F."/>
            <person name="Perotto S."/>
        </authorList>
    </citation>
    <scope>NUCLEOTIDE SEQUENCE [LARGE SCALE GENOMIC DNA]</scope>
    <source>
        <strain evidence="2 3">UAMH 7357</strain>
    </source>
</reference>
<evidence type="ECO:0000313" key="2">
    <source>
        <dbReference type="EMBL" id="PMD12227.1"/>
    </source>
</evidence>
<accession>A0A2J6PDX2</accession>
<sequence>MTTPATTTKQPLPTTMQEPPPLPSTGIVIAAYTVCPRNEESCGNQWEIYPIDNVLQITTSYSYPGCIPESALMTSVASTLLVPSAIPTLGGFDVDGKTDCTYDSGPSPGSSCVTASTLKCVVCPQPYALNNPVGVCGGILVVCDRSISEDGSPMYGTEAYCIW</sequence>
<feature type="region of interest" description="Disordered" evidence="1">
    <location>
        <begin position="1"/>
        <end position="21"/>
    </location>
</feature>
<gene>
    <name evidence="2" type="ORF">NA56DRAFT_713361</name>
</gene>
<organism evidence="2 3">
    <name type="scientific">Hyaloscypha hepaticicola</name>
    <dbReference type="NCBI Taxonomy" id="2082293"/>
    <lineage>
        <taxon>Eukaryota</taxon>
        <taxon>Fungi</taxon>
        <taxon>Dikarya</taxon>
        <taxon>Ascomycota</taxon>
        <taxon>Pezizomycotina</taxon>
        <taxon>Leotiomycetes</taxon>
        <taxon>Helotiales</taxon>
        <taxon>Hyaloscyphaceae</taxon>
        <taxon>Hyaloscypha</taxon>
    </lineage>
</organism>
<protein>
    <submittedName>
        <fullName evidence="2">Uncharacterized protein</fullName>
    </submittedName>
</protein>
<proteinExistence type="predicted"/>
<dbReference type="OrthoDB" id="10424243at2759"/>
<feature type="compositionally biased region" description="Polar residues" evidence="1">
    <location>
        <begin position="1"/>
        <end position="17"/>
    </location>
</feature>
<name>A0A2J6PDX2_9HELO</name>
<dbReference type="EMBL" id="KZ613558">
    <property type="protein sequence ID" value="PMD12227.1"/>
    <property type="molecule type" value="Genomic_DNA"/>
</dbReference>
<keyword evidence="3" id="KW-1185">Reference proteome</keyword>
<dbReference type="AlphaFoldDB" id="A0A2J6PDX2"/>
<evidence type="ECO:0000313" key="3">
    <source>
        <dbReference type="Proteomes" id="UP000235672"/>
    </source>
</evidence>
<dbReference type="Proteomes" id="UP000235672">
    <property type="component" value="Unassembled WGS sequence"/>
</dbReference>